<dbReference type="SUPFAM" id="SSF57302">
    <property type="entry name" value="Snake toxin-like"/>
    <property type="match status" value="1"/>
</dbReference>
<feature type="signal peptide" evidence="6">
    <location>
        <begin position="1"/>
        <end position="32"/>
    </location>
</feature>
<dbReference type="GO" id="GO:0005886">
    <property type="term" value="C:plasma membrane"/>
    <property type="evidence" value="ECO:0007669"/>
    <property type="project" value="UniProtKB-SubCell"/>
</dbReference>
<dbReference type="InterPro" id="IPR035076">
    <property type="entry name" value="Toxin/TOLIP"/>
</dbReference>
<dbReference type="Pfam" id="PF00087">
    <property type="entry name" value="Toxin_TOLIP"/>
    <property type="match status" value="1"/>
</dbReference>
<evidence type="ECO:0000256" key="5">
    <source>
        <dbReference type="ARBA" id="ARBA00023180"/>
    </source>
</evidence>
<keyword evidence="2" id="KW-1003">Cell membrane</keyword>
<keyword evidence="9" id="KW-1185">Reference proteome</keyword>
<dbReference type="CDD" id="cd23575">
    <property type="entry name" value="TFP_LU_ECD_GPIHBP1"/>
    <property type="match status" value="1"/>
</dbReference>
<dbReference type="Gene3D" id="2.10.60.10">
    <property type="entry name" value="CD59"/>
    <property type="match status" value="1"/>
</dbReference>
<feature type="domain" description="UPAR/Ly6" evidence="7">
    <location>
        <begin position="25"/>
        <end position="114"/>
    </location>
</feature>
<evidence type="ECO:0000313" key="8">
    <source>
        <dbReference type="EMBL" id="KAG8544944.1"/>
    </source>
</evidence>
<keyword evidence="3 6" id="KW-0732">Signal</keyword>
<evidence type="ECO:0000256" key="3">
    <source>
        <dbReference type="ARBA" id="ARBA00022729"/>
    </source>
</evidence>
<dbReference type="InterPro" id="IPR045860">
    <property type="entry name" value="Snake_toxin-like_sf"/>
</dbReference>
<accession>A0AAV6Z5V1</accession>
<dbReference type="EMBL" id="WNYA01001877">
    <property type="protein sequence ID" value="KAG8544944.1"/>
    <property type="molecule type" value="Genomic_DNA"/>
</dbReference>
<dbReference type="PANTHER" id="PTHR16983:SF13">
    <property type="entry name" value="LYMPHOCYTE ANTIGEN 6E"/>
    <property type="match status" value="1"/>
</dbReference>
<comment type="caution">
    <text evidence="8">The sequence shown here is derived from an EMBL/GenBank/DDBJ whole genome shotgun (WGS) entry which is preliminary data.</text>
</comment>
<dbReference type="InterPro" id="IPR018363">
    <property type="entry name" value="CD59_antigen_CS"/>
</dbReference>
<dbReference type="Proteomes" id="UP000824782">
    <property type="component" value="Unassembled WGS sequence"/>
</dbReference>
<dbReference type="PROSITE" id="PS00983">
    <property type="entry name" value="LY6_UPAR"/>
    <property type="match status" value="1"/>
</dbReference>
<proteinExistence type="predicted"/>
<organism evidence="8 9">
    <name type="scientific">Engystomops pustulosus</name>
    <name type="common">Tungara frog</name>
    <name type="synonym">Physalaemus pustulosus</name>
    <dbReference type="NCBI Taxonomy" id="76066"/>
    <lineage>
        <taxon>Eukaryota</taxon>
        <taxon>Metazoa</taxon>
        <taxon>Chordata</taxon>
        <taxon>Craniata</taxon>
        <taxon>Vertebrata</taxon>
        <taxon>Euteleostomi</taxon>
        <taxon>Amphibia</taxon>
        <taxon>Batrachia</taxon>
        <taxon>Anura</taxon>
        <taxon>Neobatrachia</taxon>
        <taxon>Hyloidea</taxon>
        <taxon>Leptodactylidae</taxon>
        <taxon>Leiuperinae</taxon>
        <taxon>Engystomops</taxon>
    </lineage>
</organism>
<dbReference type="InterPro" id="IPR016054">
    <property type="entry name" value="LY6_UPA_recep-like"/>
</dbReference>
<evidence type="ECO:0000256" key="6">
    <source>
        <dbReference type="SAM" id="SignalP"/>
    </source>
</evidence>
<dbReference type="AlphaFoldDB" id="A0AAV6Z5V1"/>
<reference evidence="8" key="1">
    <citation type="thesis" date="2020" institute="ProQuest LLC" country="789 East Eisenhower Parkway, Ann Arbor, MI, USA">
        <title>Comparative Genomics and Chromosome Evolution.</title>
        <authorList>
            <person name="Mudd A.B."/>
        </authorList>
    </citation>
    <scope>NUCLEOTIDE SEQUENCE</scope>
    <source>
        <strain evidence="8">237g6f4</strain>
        <tissue evidence="8">Blood</tissue>
    </source>
</reference>
<protein>
    <recommendedName>
        <fullName evidence="7">UPAR/Ly6 domain-containing protein</fullName>
    </recommendedName>
</protein>
<dbReference type="InterPro" id="IPR051110">
    <property type="entry name" value="Ly-6/neurotoxin-like_GPI-ap"/>
</dbReference>
<name>A0AAV6Z5V1_ENGPU</name>
<evidence type="ECO:0000313" key="9">
    <source>
        <dbReference type="Proteomes" id="UP000824782"/>
    </source>
</evidence>
<keyword evidence="4" id="KW-0472">Membrane</keyword>
<comment type="subcellular location">
    <subcellularLocation>
        <location evidence="1">Cell membrane</location>
    </subcellularLocation>
</comment>
<sequence length="130" mass="13216">MLGVVVLQFPLWSNRCSWFLIVYSLQCYTCTSQSSNTNCMTPSTCSASDTTCMTSVVAGGLGSLSGASITKSCTAVCTETGFNAVVVSTSVSCCSTDLCNTSGASSIGSTTSVLAAALGALTVLLRSFSL</sequence>
<evidence type="ECO:0000256" key="1">
    <source>
        <dbReference type="ARBA" id="ARBA00004236"/>
    </source>
</evidence>
<keyword evidence="5" id="KW-0325">Glycoprotein</keyword>
<evidence type="ECO:0000256" key="2">
    <source>
        <dbReference type="ARBA" id="ARBA00022475"/>
    </source>
</evidence>
<feature type="chain" id="PRO_5043406349" description="UPAR/Ly6 domain-containing protein" evidence="6">
    <location>
        <begin position="33"/>
        <end position="130"/>
    </location>
</feature>
<dbReference type="PANTHER" id="PTHR16983">
    <property type="entry name" value="UPAR/LY6 DOMAIN-CONTAINING PROTEIN"/>
    <property type="match status" value="1"/>
</dbReference>
<evidence type="ECO:0000256" key="4">
    <source>
        <dbReference type="ARBA" id="ARBA00023136"/>
    </source>
</evidence>
<dbReference type="FunFam" id="2.10.60.10:FF:000003">
    <property type="entry name" value="lymphocyte antigen 6E isoform X1"/>
    <property type="match status" value="1"/>
</dbReference>
<dbReference type="SMART" id="SM00134">
    <property type="entry name" value="LU"/>
    <property type="match status" value="1"/>
</dbReference>
<evidence type="ECO:0000259" key="7">
    <source>
        <dbReference type="SMART" id="SM00134"/>
    </source>
</evidence>
<gene>
    <name evidence="8" type="ORF">GDO81_021591</name>
</gene>